<feature type="region of interest" description="Disordered" evidence="3">
    <location>
        <begin position="276"/>
        <end position="382"/>
    </location>
</feature>
<dbReference type="InterPro" id="IPR036546">
    <property type="entry name" value="MED15_KIX"/>
</dbReference>
<keyword evidence="2" id="KW-0539">Nucleus</keyword>
<dbReference type="OrthoDB" id="1896842at2759"/>
<dbReference type="PANTHER" id="PTHR33137:SF4">
    <property type="entry name" value="MEDIATOR OF RNA POLYMERASE II TRANSCRIPTION SUBUNIT 15A-RELATED"/>
    <property type="match status" value="1"/>
</dbReference>
<dbReference type="InterPro" id="IPR044661">
    <property type="entry name" value="MED15a/b/c-like"/>
</dbReference>
<feature type="compositionally biased region" description="Low complexity" evidence="3">
    <location>
        <begin position="975"/>
        <end position="984"/>
    </location>
</feature>
<feature type="region of interest" description="Disordered" evidence="3">
    <location>
        <begin position="487"/>
        <end position="518"/>
    </location>
</feature>
<dbReference type="GO" id="GO:0031490">
    <property type="term" value="F:chromatin DNA binding"/>
    <property type="evidence" value="ECO:0007669"/>
    <property type="project" value="InterPro"/>
</dbReference>
<evidence type="ECO:0000256" key="2">
    <source>
        <dbReference type="ARBA" id="ARBA00023242"/>
    </source>
</evidence>
<protein>
    <submittedName>
        <fullName evidence="6">Mediator of RNA polymerase II transcription subunit 15a</fullName>
    </submittedName>
</protein>
<sequence>MMENNNWRPAPPGGGGPGGGGGAGGEAVPEGDDWRKHLPQESRQRIVNKIMETLKRHLPFSGPEGLHELRKIAVRFEEKIFHAAVNQPDYLRKISLKMLTMETKSQNSVANSMPSGSAGNGSKPPDSVMQPHLGNQGPSMPNQMVGNQPQVRQQLLSQNIQNNMPTSGVQGSAGLTSTLPPVSGTNQTSIPNIVNQNTNMQNMPNVSQNSLGNPTGQGLASNMFVHPRQMSGRQQVVSQQQQQQQPQNQQQYLYQQQLQNHIMKQKLQQGNIQHSMMPSHMQQQQQPQQQQQSQQNMLQPNQIQPAQQSVMQSSTVMQSSGMQAAPLPDVQQNQQPSIQQTSQPMLQQHQQPVMRHQTQPQQAVHQQQTSLQQQQMMPSQQQQPNMQQKQMISQQNNMVDMQQQQHRMLNQQNNLPNLQQQQPQQQQLMSQQNHLSNLHQQQMAPQTNVSGMHQQQPVMGTQTGNSNMQAGQHSVHMLQQPKVSVQQGSSNMMPGQPSQLPPVQQQLMSQMQPQPGQLQQQVGLQQQQSSLQRDMHQRLQASGSVLQPPQNVMDQQKQLYQNQRGHAEASSMPLDSTAQAGQANGGDWQEEIYKKIKYLKDSYGQDLNEMYQKIATKLQQHDSLPQQPKSEQLEKLKIFKVMLERLIAMLQVPKSEIYPSLKDKLPSYERQIVQFLNSNRPRKQQGQLPPHHMHSVQPQQPQPHVGQVQSNENQMNPPMNIQGSGASMHQNSMTSMQHNSMSSFPVVSNTQPMMSSLQPNPSTESGQGNAMNSLQQVTVGSMPQNPVSAPQQVNVSAMSSQGGLSMLQSNINNLQANSNVLPQNLKQQQEQQMQQQFKQQYQQRQIQLIQQKQQLMQQQQQQQLSQQAKQQQQQQLPTQLQAHQMSQLHPMNEVNEMKIRPGMGVKPGVFQQHQLVTGQRPAYPHQQLKPGSSFPISSPQLLQAVSPQIPQHSSPQIDQQNLLTSITKTGTPLQSASSPFVVPSPSTPLAPSPMPADSENQKPASGISSLSNAGSLGHQHITAAPAGAQSLAIGTPGISASPLLAECSGPDGAHVVASTAVSGKSTVTEYPIERLIRAVKSASPQALGDAVNDIGSVVSMVDRIAGSAPGNGSRAAIGEDLVAMTKCRMQARNFIMQDGPSGTKKIRRYTSAMPLSVASSAGSMNDSFKQIMGAETSDLESTASSSAKRSRSEANHVLKEEIREINQRLIDTVVDISDEDVDPTAAAAVAEGGDGVVVRCSFNAVSLSPGLKSQYGSAQLSPIQPLRLLVPSNYPNCSPVLLDKFPVEVSKEYEDLSAKAKSRFSISLRRLSQPMSLKDIARTWDNCSRAVILEYAEQSGGGSFSSKYGTWENIQTAT</sequence>
<evidence type="ECO:0000256" key="3">
    <source>
        <dbReference type="SAM" id="MobiDB-lite"/>
    </source>
</evidence>
<dbReference type="PANTHER" id="PTHR33137">
    <property type="entry name" value="MEDIATOR OF RNA POLYMERASE II TRANSCRIPTION SUBUNIT 15A-RELATED"/>
    <property type="match status" value="1"/>
</dbReference>
<feature type="region of interest" description="Disordered" evidence="3">
    <location>
        <begin position="1176"/>
        <end position="1195"/>
    </location>
</feature>
<feature type="compositionally biased region" description="Pro residues" evidence="3">
    <location>
        <begin position="985"/>
        <end position="994"/>
    </location>
</feature>
<feature type="region of interest" description="Disordered" evidence="3">
    <location>
        <begin position="105"/>
        <end position="141"/>
    </location>
</feature>
<dbReference type="Gene3D" id="1.10.246.20">
    <property type="entry name" value="Coactivator CBP, KIX domain"/>
    <property type="match status" value="1"/>
</dbReference>
<feature type="compositionally biased region" description="Polar residues" evidence="3">
    <location>
        <begin position="573"/>
        <end position="582"/>
    </location>
</feature>
<organism evidence="5 6">
    <name type="scientific">Punica granatum</name>
    <name type="common">Pomegranate</name>
    <dbReference type="NCBI Taxonomy" id="22663"/>
    <lineage>
        <taxon>Eukaryota</taxon>
        <taxon>Viridiplantae</taxon>
        <taxon>Streptophyta</taxon>
        <taxon>Embryophyta</taxon>
        <taxon>Tracheophyta</taxon>
        <taxon>Spermatophyta</taxon>
        <taxon>Magnoliopsida</taxon>
        <taxon>eudicotyledons</taxon>
        <taxon>Gunneridae</taxon>
        <taxon>Pentapetalae</taxon>
        <taxon>rosids</taxon>
        <taxon>malvids</taxon>
        <taxon>Myrtales</taxon>
        <taxon>Lythraceae</taxon>
        <taxon>Punica</taxon>
    </lineage>
</organism>
<comment type="subcellular location">
    <subcellularLocation>
        <location evidence="1">Nucleus</location>
    </subcellularLocation>
</comment>
<name>A0A6P8BRJ9_PUNGR</name>
<feature type="compositionally biased region" description="Low complexity" evidence="3">
    <location>
        <begin position="331"/>
        <end position="344"/>
    </location>
</feature>
<evidence type="ECO:0000256" key="1">
    <source>
        <dbReference type="ARBA" id="ARBA00004123"/>
    </source>
</evidence>
<dbReference type="FunFam" id="1.10.246.20:FF:000003">
    <property type="entry name" value="Mediator of RNA polymerase II transcription subunit 15a"/>
    <property type="match status" value="1"/>
</dbReference>
<feature type="compositionally biased region" description="Low complexity" evidence="3">
    <location>
        <begin position="496"/>
        <end position="518"/>
    </location>
</feature>
<feature type="region of interest" description="Disordered" evidence="3">
    <location>
        <begin position="969"/>
        <end position="1013"/>
    </location>
</feature>
<dbReference type="InterPro" id="IPR036529">
    <property type="entry name" value="KIX_dom_sf"/>
</dbReference>
<feature type="region of interest" description="Disordered" evidence="3">
    <location>
        <begin position="1"/>
        <end position="39"/>
    </location>
</feature>
<feature type="compositionally biased region" description="Polar residues" evidence="3">
    <location>
        <begin position="1001"/>
        <end position="1013"/>
    </location>
</feature>
<feature type="compositionally biased region" description="Low complexity" evidence="3">
    <location>
        <begin position="695"/>
        <end position="709"/>
    </location>
</feature>
<proteinExistence type="predicted"/>
<evidence type="ECO:0000259" key="4">
    <source>
        <dbReference type="Pfam" id="PF16987"/>
    </source>
</evidence>
<dbReference type="GeneID" id="116187902"/>
<keyword evidence="5" id="KW-1185">Reference proteome</keyword>
<feature type="compositionally biased region" description="Low complexity" evidence="3">
    <location>
        <begin position="357"/>
        <end position="382"/>
    </location>
</feature>
<feature type="region of interest" description="Disordered" evidence="3">
    <location>
        <begin position="681"/>
        <end position="769"/>
    </location>
</feature>
<feature type="region of interest" description="Disordered" evidence="3">
    <location>
        <begin position="557"/>
        <end position="585"/>
    </location>
</feature>
<reference evidence="6" key="2">
    <citation type="submission" date="2025-08" db="UniProtKB">
        <authorList>
            <consortium name="RefSeq"/>
        </authorList>
    </citation>
    <scope>IDENTIFICATION</scope>
    <source>
        <tissue evidence="6">Leaf</tissue>
    </source>
</reference>
<evidence type="ECO:0000313" key="5">
    <source>
        <dbReference type="Proteomes" id="UP000515151"/>
    </source>
</evidence>
<feature type="compositionally biased region" description="Gly residues" evidence="3">
    <location>
        <begin position="15"/>
        <end position="25"/>
    </location>
</feature>
<dbReference type="Proteomes" id="UP000515151">
    <property type="component" value="Chromosome 8"/>
</dbReference>
<accession>A0A6P8BRJ9</accession>
<gene>
    <name evidence="6" type="primary">LOC116187902</name>
</gene>
<feature type="compositionally biased region" description="Polar residues" evidence="3">
    <location>
        <begin position="105"/>
        <end position="117"/>
    </location>
</feature>
<dbReference type="SUPFAM" id="SSF47040">
    <property type="entry name" value="Kix domain of CBP (creb binding protein)"/>
    <property type="match status" value="1"/>
</dbReference>
<feature type="compositionally biased region" description="Polar residues" evidence="3">
    <location>
        <begin position="710"/>
        <end position="769"/>
    </location>
</feature>
<feature type="compositionally biased region" description="Low complexity" evidence="3">
    <location>
        <begin position="276"/>
        <end position="323"/>
    </location>
</feature>
<evidence type="ECO:0000313" key="6">
    <source>
        <dbReference type="RefSeq" id="XP_031372770.1"/>
    </source>
</evidence>
<dbReference type="Pfam" id="PF16987">
    <property type="entry name" value="KIX_2"/>
    <property type="match status" value="1"/>
</dbReference>
<reference evidence="5" key="1">
    <citation type="journal article" date="2020" name="Plant Biotechnol. J.">
        <title>The pomegranate (Punica granatum L.) draft genome dissects genetic divergence between soft- and hard-seeded cultivars.</title>
        <authorList>
            <person name="Luo X."/>
            <person name="Li H."/>
            <person name="Wu Z."/>
            <person name="Yao W."/>
            <person name="Zhao P."/>
            <person name="Cao D."/>
            <person name="Yu H."/>
            <person name="Li K."/>
            <person name="Poudel K."/>
            <person name="Zhao D."/>
            <person name="Zhang F."/>
            <person name="Xia X."/>
            <person name="Chen L."/>
            <person name="Wang Q."/>
            <person name="Jing D."/>
            <person name="Cao S."/>
        </authorList>
    </citation>
    <scope>NUCLEOTIDE SEQUENCE [LARGE SCALE GENOMIC DNA]</scope>
    <source>
        <strain evidence="5">cv. Tunisia</strain>
    </source>
</reference>
<feature type="domain" description="Mediator complex subunit 15 KIX" evidence="4">
    <location>
        <begin position="32"/>
        <end position="111"/>
    </location>
</feature>
<dbReference type="RefSeq" id="XP_031372770.1">
    <property type="nucleotide sequence ID" value="XM_031516910.1"/>
</dbReference>
<dbReference type="GO" id="GO:0005634">
    <property type="term" value="C:nucleus"/>
    <property type="evidence" value="ECO:0007669"/>
    <property type="project" value="UniProtKB-SubCell"/>
</dbReference>
<dbReference type="GO" id="GO:0003713">
    <property type="term" value="F:transcription coactivator activity"/>
    <property type="evidence" value="ECO:0007669"/>
    <property type="project" value="InterPro"/>
</dbReference>